<organism evidence="2">
    <name type="scientific">Strongyloides stercoralis</name>
    <name type="common">Threadworm</name>
    <dbReference type="NCBI Taxonomy" id="6248"/>
    <lineage>
        <taxon>Eukaryota</taxon>
        <taxon>Metazoa</taxon>
        <taxon>Ecdysozoa</taxon>
        <taxon>Nematoda</taxon>
        <taxon>Chromadorea</taxon>
        <taxon>Rhabditida</taxon>
        <taxon>Tylenchina</taxon>
        <taxon>Panagrolaimomorpha</taxon>
        <taxon>Strongyloidoidea</taxon>
        <taxon>Strongyloididae</taxon>
        <taxon>Strongyloides</taxon>
    </lineage>
</organism>
<evidence type="ECO:0000313" key="1">
    <source>
        <dbReference type="Proteomes" id="UP000035681"/>
    </source>
</evidence>
<dbReference type="AlphaFoldDB" id="A0A0K0ELN0"/>
<dbReference type="WBParaSite" id="SSTP_0001037400.1">
    <property type="protein sequence ID" value="SSTP_0001037400.1"/>
    <property type="gene ID" value="SSTP_0001037400"/>
</dbReference>
<proteinExistence type="predicted"/>
<dbReference type="Proteomes" id="UP000035681">
    <property type="component" value="Unplaced"/>
</dbReference>
<sequence length="119" mass="13948">MSNFNELKAMVDKTLDEIEQEVSKADNIFKEIRMLKIKLINKMELCQDFDVSADFDDLLRKCFSLERTMMSIEDNSNLITEAEEINKFITGLSKSLDLRKDKITNEKKDDEEVIFDVTR</sequence>
<keyword evidence="1" id="KW-1185">Reference proteome</keyword>
<protein>
    <submittedName>
        <fullName evidence="2">Conjugal transfer protein</fullName>
    </submittedName>
</protein>
<evidence type="ECO:0000313" key="2">
    <source>
        <dbReference type="WBParaSite" id="SSTP_0001037400.1"/>
    </source>
</evidence>
<name>A0A0K0ELN0_STRER</name>
<dbReference type="WBParaSite" id="TCONS_00013315.p1">
    <property type="protein sequence ID" value="TCONS_00013315.p1"/>
    <property type="gene ID" value="XLOC_009162"/>
</dbReference>
<accession>A0A0K0ELN0</accession>
<reference evidence="2" key="1">
    <citation type="submission" date="2015-08" db="UniProtKB">
        <authorList>
            <consortium name="WormBaseParasite"/>
        </authorList>
    </citation>
    <scope>IDENTIFICATION</scope>
</reference>